<dbReference type="RefSeq" id="WP_007414467.1">
    <property type="nucleotide sequence ID" value="NZ_ABOX02000009.1"/>
</dbReference>
<reference evidence="2 3" key="1">
    <citation type="journal article" date="2011" name="J. Bacteriol.">
        <title>Genome sequence of 'Pedosphaera parvula' Ellin514, an aerobic Verrucomicrobial isolate from pasture soil.</title>
        <authorList>
            <person name="Kant R."/>
            <person name="van Passel M.W."/>
            <person name="Sangwan P."/>
            <person name="Palva A."/>
            <person name="Lucas S."/>
            <person name="Copeland A."/>
            <person name="Lapidus A."/>
            <person name="Glavina Del Rio T."/>
            <person name="Dalin E."/>
            <person name="Tice H."/>
            <person name="Bruce D."/>
            <person name="Goodwin L."/>
            <person name="Pitluck S."/>
            <person name="Chertkov O."/>
            <person name="Larimer F.W."/>
            <person name="Land M.L."/>
            <person name="Hauser L."/>
            <person name="Brettin T.S."/>
            <person name="Detter J.C."/>
            <person name="Han S."/>
            <person name="de Vos W.M."/>
            <person name="Janssen P.H."/>
            <person name="Smidt H."/>
        </authorList>
    </citation>
    <scope>NUCLEOTIDE SEQUENCE [LARGE SCALE GENOMIC DNA]</scope>
    <source>
        <strain evidence="2 3">Ellin514</strain>
    </source>
</reference>
<dbReference type="AlphaFoldDB" id="B9XF77"/>
<feature type="signal peptide" evidence="1">
    <location>
        <begin position="1"/>
        <end position="20"/>
    </location>
</feature>
<dbReference type="Proteomes" id="UP000003688">
    <property type="component" value="Unassembled WGS sequence"/>
</dbReference>
<name>B9XF77_PEDPL</name>
<keyword evidence="1" id="KW-0732">Signal</keyword>
<feature type="chain" id="PRO_5002894747" description="Lipoprotein" evidence="1">
    <location>
        <begin position="21"/>
        <end position="158"/>
    </location>
</feature>
<protein>
    <recommendedName>
        <fullName evidence="4">Lipoprotein</fullName>
    </recommendedName>
</protein>
<organism evidence="2 3">
    <name type="scientific">Pedosphaera parvula (strain Ellin514)</name>
    <dbReference type="NCBI Taxonomy" id="320771"/>
    <lineage>
        <taxon>Bacteria</taxon>
        <taxon>Pseudomonadati</taxon>
        <taxon>Verrucomicrobiota</taxon>
        <taxon>Pedosphaerae</taxon>
        <taxon>Pedosphaerales</taxon>
        <taxon>Pedosphaeraceae</taxon>
        <taxon>Pedosphaera</taxon>
    </lineage>
</organism>
<comment type="caution">
    <text evidence="2">The sequence shown here is derived from an EMBL/GenBank/DDBJ whole genome shotgun (WGS) entry which is preliminary data.</text>
</comment>
<evidence type="ECO:0008006" key="4">
    <source>
        <dbReference type="Google" id="ProtNLM"/>
    </source>
</evidence>
<accession>B9XF77</accession>
<keyword evidence="3" id="KW-1185">Reference proteome</keyword>
<gene>
    <name evidence="2" type="ORF">Cflav_PD4253</name>
</gene>
<dbReference type="STRING" id="320771.Cflav_PD4253"/>
<evidence type="ECO:0000313" key="2">
    <source>
        <dbReference type="EMBL" id="EEF61575.1"/>
    </source>
</evidence>
<evidence type="ECO:0000256" key="1">
    <source>
        <dbReference type="SAM" id="SignalP"/>
    </source>
</evidence>
<dbReference type="EMBL" id="ABOX02000009">
    <property type="protein sequence ID" value="EEF61575.1"/>
    <property type="molecule type" value="Genomic_DNA"/>
</dbReference>
<proteinExistence type="predicted"/>
<sequence length="158" mass="17954" precursor="true">MKKITQCVSLLMVSFLVSCASNQPESAAKQSTEELRTNPRSAGYLRVYSTTQTRILGWATYYYPHTGYTIMDPNGTFVKYVPNHVGTMDNAPSIVPIPAGHYLLRAESDWYGRATFPIEVKQGKKLVIHLERDGNQPKNNDDPRIIRLQDGRMIGWYE</sequence>
<dbReference type="PROSITE" id="PS51257">
    <property type="entry name" value="PROKAR_LIPOPROTEIN"/>
    <property type="match status" value="1"/>
</dbReference>
<evidence type="ECO:0000313" key="3">
    <source>
        <dbReference type="Proteomes" id="UP000003688"/>
    </source>
</evidence>